<proteinExistence type="predicted"/>
<dbReference type="PANTHER" id="PTHR43708:SF3">
    <property type="entry name" value="OXIDOREDUCTASE"/>
    <property type="match status" value="1"/>
</dbReference>
<dbReference type="InterPro" id="IPR036291">
    <property type="entry name" value="NAD(P)-bd_dom_sf"/>
</dbReference>
<dbReference type="RefSeq" id="WP_234865627.1">
    <property type="nucleotide sequence ID" value="NZ_JAKEVY010000002.1"/>
</dbReference>
<evidence type="ECO:0000259" key="2">
    <source>
        <dbReference type="Pfam" id="PF22725"/>
    </source>
</evidence>
<reference evidence="3 4" key="1">
    <citation type="submission" date="2022-01" db="EMBL/GenBank/DDBJ databases">
        <title>Flavihumibacter sp. nov., isolated from sediment of a river.</title>
        <authorList>
            <person name="Liu H."/>
        </authorList>
    </citation>
    <scope>NUCLEOTIDE SEQUENCE [LARGE SCALE GENOMIC DNA]</scope>
    <source>
        <strain evidence="3 4">RY-1</strain>
    </source>
</reference>
<dbReference type="Proteomes" id="UP001200145">
    <property type="component" value="Unassembled WGS sequence"/>
</dbReference>
<accession>A0ABS9BGI1</accession>
<organism evidence="3 4">
    <name type="scientific">Flavihumibacter fluminis</name>
    <dbReference type="NCBI Taxonomy" id="2909236"/>
    <lineage>
        <taxon>Bacteria</taxon>
        <taxon>Pseudomonadati</taxon>
        <taxon>Bacteroidota</taxon>
        <taxon>Chitinophagia</taxon>
        <taxon>Chitinophagales</taxon>
        <taxon>Chitinophagaceae</taxon>
        <taxon>Flavihumibacter</taxon>
    </lineage>
</organism>
<dbReference type="SUPFAM" id="SSF51735">
    <property type="entry name" value="NAD(P)-binding Rossmann-fold domains"/>
    <property type="match status" value="1"/>
</dbReference>
<dbReference type="EMBL" id="JAKEVY010000002">
    <property type="protein sequence ID" value="MCF1714692.1"/>
    <property type="molecule type" value="Genomic_DNA"/>
</dbReference>
<feature type="domain" description="GFO/IDH/MocA-like oxidoreductase" evidence="2">
    <location>
        <begin position="148"/>
        <end position="279"/>
    </location>
</feature>
<dbReference type="InterPro" id="IPR051317">
    <property type="entry name" value="Gfo/Idh/MocA_oxidoreduct"/>
</dbReference>
<comment type="caution">
    <text evidence="3">The sequence shown here is derived from an EMBL/GenBank/DDBJ whole genome shotgun (WGS) entry which is preliminary data.</text>
</comment>
<feature type="domain" description="Gfo/Idh/MocA-like oxidoreductase N-terminal" evidence="1">
    <location>
        <begin position="8"/>
        <end position="136"/>
    </location>
</feature>
<protein>
    <submittedName>
        <fullName evidence="3">Gfo/Idh/MocA family oxidoreductase</fullName>
    </submittedName>
</protein>
<dbReference type="Gene3D" id="3.30.360.10">
    <property type="entry name" value="Dihydrodipicolinate Reductase, domain 2"/>
    <property type="match status" value="1"/>
</dbReference>
<name>A0ABS9BGI1_9BACT</name>
<evidence type="ECO:0000313" key="3">
    <source>
        <dbReference type="EMBL" id="MCF1714692.1"/>
    </source>
</evidence>
<gene>
    <name evidence="3" type="ORF">L0U88_08650</name>
</gene>
<dbReference type="SUPFAM" id="SSF55347">
    <property type="entry name" value="Glyceraldehyde-3-phosphate dehydrogenase-like, C-terminal domain"/>
    <property type="match status" value="1"/>
</dbReference>
<sequence>MTIARKLRMGMVGGSLDAFIGAVHRMAAWLDGEIELVCGAFSSSADKSKQTGAALRLPPIRTYASYEEMILTEKTLPEDQRMDFVSIVTPNHMHFGPAKLAMENGFHVVLDKPVTFSLAEALELKQVIEKTGALFCLTHTYTGYPMIKEAKQLLATGKIGKIRKVYVEYPQGWLTEFREGSNYKQAAWRTDPKRSGISGCMGDIGTHAFNMVEYVTGLKVEAICADLQITVPGRLLDDDGSVLLRFENGVSGNLFATQVAAGEENNLKIRVYGEKGGIEWQQEDANTLMVKWLHEPAQVYRAGTPYLSSFARMGTRTPPGHPEGYLEAFANIYRNFAFTLQARMNGTDAKPEWLDFPGIEEGIRGMLFVEKVVESNASEQKWTKL</sequence>
<evidence type="ECO:0000313" key="4">
    <source>
        <dbReference type="Proteomes" id="UP001200145"/>
    </source>
</evidence>
<evidence type="ECO:0000259" key="1">
    <source>
        <dbReference type="Pfam" id="PF01408"/>
    </source>
</evidence>
<dbReference type="InterPro" id="IPR000683">
    <property type="entry name" value="Gfo/Idh/MocA-like_OxRdtase_N"/>
</dbReference>
<dbReference type="Pfam" id="PF01408">
    <property type="entry name" value="GFO_IDH_MocA"/>
    <property type="match status" value="1"/>
</dbReference>
<dbReference type="Pfam" id="PF22725">
    <property type="entry name" value="GFO_IDH_MocA_C3"/>
    <property type="match status" value="1"/>
</dbReference>
<dbReference type="Gene3D" id="3.40.50.720">
    <property type="entry name" value="NAD(P)-binding Rossmann-like Domain"/>
    <property type="match status" value="1"/>
</dbReference>
<dbReference type="InterPro" id="IPR055170">
    <property type="entry name" value="GFO_IDH_MocA-like_dom"/>
</dbReference>
<dbReference type="PANTHER" id="PTHR43708">
    <property type="entry name" value="CONSERVED EXPRESSED OXIDOREDUCTASE (EUROFUNG)"/>
    <property type="match status" value="1"/>
</dbReference>
<keyword evidence="4" id="KW-1185">Reference proteome</keyword>